<evidence type="ECO:0000256" key="6">
    <source>
        <dbReference type="ARBA" id="ARBA00035183"/>
    </source>
</evidence>
<keyword evidence="5" id="KW-0687">Ribonucleoprotein</keyword>
<dbReference type="GO" id="GO:1990904">
    <property type="term" value="C:ribonucleoprotein complex"/>
    <property type="evidence" value="ECO:0007669"/>
    <property type="project" value="UniProtKB-KW"/>
</dbReference>
<evidence type="ECO:0000256" key="7">
    <source>
        <dbReference type="SAM" id="MobiDB-lite"/>
    </source>
</evidence>
<dbReference type="AlphaFoldDB" id="A0A1D2VJY6"/>
<comment type="subcellular location">
    <subcellularLocation>
        <location evidence="1">Mitochondrion</location>
    </subcellularLocation>
</comment>
<dbReference type="GO" id="GO:0005739">
    <property type="term" value="C:mitochondrion"/>
    <property type="evidence" value="ECO:0007669"/>
    <property type="project" value="UniProtKB-SubCell"/>
</dbReference>
<sequence length="327" mass="37564">MLFLIRTSPISSRVPSIALVSLNSAYLTRALHNTNANNDFLSWVKSKTRTLIKGEQKPVDNTELPEIKTKLYKDSNELLKNYQQGPQTSQIVKKLELKQEEEEEHTGLNSNLASAEGEKIDISKVQTIGLPSSPTYPKKVLKYSKIDKWYSSKTITTESELNDILINAYKTVFLKDETNQPAKEQENEIENKSENKNLDSDSQPDFEKIFKTKRLTDLQLRFNLFKEISIQTGIPIPDDILTRTATINHLKEWYLTKRLSYAASHYNESLPNAIYITNEMFESLGNVHVLPDYSKKKQKHGYKELLEAATDFQSKKIQENIRNAKAF</sequence>
<evidence type="ECO:0000256" key="1">
    <source>
        <dbReference type="ARBA" id="ARBA00004173"/>
    </source>
</evidence>
<feature type="region of interest" description="Disordered" evidence="7">
    <location>
        <begin position="180"/>
        <end position="203"/>
    </location>
</feature>
<comment type="similarity">
    <text evidence="2">Belongs to the mitochondrion-specific ribosomal protein mL50 family.</text>
</comment>
<evidence type="ECO:0000256" key="3">
    <source>
        <dbReference type="ARBA" id="ARBA00022980"/>
    </source>
</evidence>
<gene>
    <name evidence="8" type="ORF">ASCRUDRAFT_75165</name>
</gene>
<name>A0A1D2VJY6_9ASCO</name>
<reference evidence="9" key="1">
    <citation type="submission" date="2016-05" db="EMBL/GenBank/DDBJ databases">
        <title>Comparative genomics of biotechnologically important yeasts.</title>
        <authorList>
            <consortium name="DOE Joint Genome Institute"/>
            <person name="Riley R."/>
            <person name="Haridas S."/>
            <person name="Wolfe K.H."/>
            <person name="Lopes M.R."/>
            <person name="Hittinger C.T."/>
            <person name="Goker M."/>
            <person name="Salamov A."/>
            <person name="Wisecaver J."/>
            <person name="Long T.M."/>
            <person name="Aerts A.L."/>
            <person name="Barry K."/>
            <person name="Choi C."/>
            <person name="Clum A."/>
            <person name="Coughlan A.Y."/>
            <person name="Deshpande S."/>
            <person name="Douglass A.P."/>
            <person name="Hanson S.J."/>
            <person name="Klenk H.-P."/>
            <person name="Labutti K."/>
            <person name="Lapidus A."/>
            <person name="Lindquist E."/>
            <person name="Lipzen A."/>
            <person name="Meier-Kolthoff J.P."/>
            <person name="Ohm R.A."/>
            <person name="Otillar R.P."/>
            <person name="Pangilinan J."/>
            <person name="Peng Y."/>
            <person name="Rokas A."/>
            <person name="Rosa C.A."/>
            <person name="Scheuner C."/>
            <person name="Sibirny A.A."/>
            <person name="Slot J.C."/>
            <person name="Stielow J.B."/>
            <person name="Sun H."/>
            <person name="Kurtzman C.P."/>
            <person name="Blackwell M."/>
            <person name="Grigoriev I.V."/>
            <person name="Jeffries T.W."/>
        </authorList>
    </citation>
    <scope>NUCLEOTIDE SEQUENCE [LARGE SCALE GENOMIC DNA]</scope>
    <source>
        <strain evidence="9">DSM 1968</strain>
    </source>
</reference>
<dbReference type="Gene3D" id="1.10.1200.10">
    <property type="entry name" value="ACP-like"/>
    <property type="match status" value="1"/>
</dbReference>
<evidence type="ECO:0000256" key="2">
    <source>
        <dbReference type="ARBA" id="ARBA00008860"/>
    </source>
</evidence>
<dbReference type="Pfam" id="PF10501">
    <property type="entry name" value="Ribosomal_L50"/>
    <property type="match status" value="1"/>
</dbReference>
<accession>A0A1D2VJY6</accession>
<dbReference type="InterPro" id="IPR018305">
    <property type="entry name" value="Ribosomal_m50"/>
</dbReference>
<dbReference type="GeneID" id="30966588"/>
<evidence type="ECO:0000256" key="5">
    <source>
        <dbReference type="ARBA" id="ARBA00023274"/>
    </source>
</evidence>
<dbReference type="EMBL" id="KV454478">
    <property type="protein sequence ID" value="ODV61910.1"/>
    <property type="molecule type" value="Genomic_DNA"/>
</dbReference>
<proteinExistence type="inferred from homology"/>
<keyword evidence="4" id="KW-0496">Mitochondrion</keyword>
<dbReference type="FunCoup" id="A0A1D2VJY6">
    <property type="interactions" value="302"/>
</dbReference>
<evidence type="ECO:0000256" key="4">
    <source>
        <dbReference type="ARBA" id="ARBA00023128"/>
    </source>
</evidence>
<keyword evidence="3" id="KW-0689">Ribosomal protein</keyword>
<evidence type="ECO:0000313" key="9">
    <source>
        <dbReference type="Proteomes" id="UP000095038"/>
    </source>
</evidence>
<dbReference type="InParanoid" id="A0A1D2VJY6"/>
<dbReference type="Proteomes" id="UP000095038">
    <property type="component" value="Unassembled WGS sequence"/>
</dbReference>
<dbReference type="GO" id="GO:0005840">
    <property type="term" value="C:ribosome"/>
    <property type="evidence" value="ECO:0007669"/>
    <property type="project" value="UniProtKB-KW"/>
</dbReference>
<organism evidence="8 9">
    <name type="scientific">Ascoidea rubescens DSM 1968</name>
    <dbReference type="NCBI Taxonomy" id="1344418"/>
    <lineage>
        <taxon>Eukaryota</taxon>
        <taxon>Fungi</taxon>
        <taxon>Dikarya</taxon>
        <taxon>Ascomycota</taxon>
        <taxon>Saccharomycotina</taxon>
        <taxon>Saccharomycetes</taxon>
        <taxon>Ascoideaceae</taxon>
        <taxon>Ascoidea</taxon>
    </lineage>
</organism>
<keyword evidence="9" id="KW-1185">Reference proteome</keyword>
<dbReference type="RefSeq" id="XP_020048217.1">
    <property type="nucleotide sequence ID" value="XM_020192952.1"/>
</dbReference>
<evidence type="ECO:0000313" key="8">
    <source>
        <dbReference type="EMBL" id="ODV61910.1"/>
    </source>
</evidence>
<protein>
    <recommendedName>
        <fullName evidence="6">Large ribosomal subunit protein mL50</fullName>
    </recommendedName>
</protein>
<dbReference type="STRING" id="1344418.A0A1D2VJY6"/>
<dbReference type="OrthoDB" id="3980895at2759"/>
<dbReference type="InterPro" id="IPR036736">
    <property type="entry name" value="ACP-like_sf"/>
</dbReference>